<name>A0ABQ6HCL1_9GAMM</name>
<dbReference type="Pfam" id="PF05164">
    <property type="entry name" value="ZapA"/>
    <property type="match status" value="1"/>
</dbReference>
<gene>
    <name evidence="12" type="ORF">tloyanaT_14260</name>
</gene>
<evidence type="ECO:0000256" key="1">
    <source>
        <dbReference type="ARBA" id="ARBA00004496"/>
    </source>
</evidence>
<evidence type="ECO:0000256" key="8">
    <source>
        <dbReference type="ARBA" id="ARBA00023306"/>
    </source>
</evidence>
<sequence length="103" mass="11280">MKSQCLEVEIAGKKLKIACPVGEESALLKSAQDLTSRLEKAQQSNPTAKTENLLLMIALNLTNELISLKAEMVQERVDTQEKIALLQSTIEQAINDSQNKKAG</sequence>
<evidence type="ECO:0000256" key="11">
    <source>
        <dbReference type="ARBA" id="ARBA00033158"/>
    </source>
</evidence>
<dbReference type="Gene3D" id="1.20.5.50">
    <property type="match status" value="1"/>
</dbReference>
<comment type="similarity">
    <text evidence="2">Belongs to the ZapA family. Type 1 subfamily.</text>
</comment>
<dbReference type="PANTHER" id="PTHR34981">
    <property type="entry name" value="CELL DIVISION PROTEIN ZAPA"/>
    <property type="match status" value="1"/>
</dbReference>
<evidence type="ECO:0000313" key="13">
    <source>
        <dbReference type="Proteomes" id="UP001157134"/>
    </source>
</evidence>
<dbReference type="EMBL" id="BSSV01000002">
    <property type="protein sequence ID" value="GLX85174.1"/>
    <property type="molecule type" value="Genomic_DNA"/>
</dbReference>
<dbReference type="InterPro" id="IPR036192">
    <property type="entry name" value="Cell_div_ZapA-like_sf"/>
</dbReference>
<keyword evidence="7" id="KW-0717">Septation</keyword>
<protein>
    <recommendedName>
        <fullName evidence="3">Cell division protein ZapA</fullName>
    </recommendedName>
    <alternativeName>
        <fullName evidence="11">Z ring-associated protein ZapA</fullName>
    </alternativeName>
</protein>
<keyword evidence="6" id="KW-0175">Coiled coil</keyword>
<comment type="subcellular location">
    <subcellularLocation>
        <location evidence="1">Cytoplasm</location>
    </subcellularLocation>
</comment>
<dbReference type="InterPro" id="IPR042233">
    <property type="entry name" value="Cell_div_ZapA_N"/>
</dbReference>
<evidence type="ECO:0000256" key="3">
    <source>
        <dbReference type="ARBA" id="ARBA00015195"/>
    </source>
</evidence>
<evidence type="ECO:0000256" key="6">
    <source>
        <dbReference type="ARBA" id="ARBA00023054"/>
    </source>
</evidence>
<dbReference type="PANTHER" id="PTHR34981:SF1">
    <property type="entry name" value="CELL DIVISION PROTEIN ZAPA"/>
    <property type="match status" value="1"/>
</dbReference>
<dbReference type="SUPFAM" id="SSF102829">
    <property type="entry name" value="Cell division protein ZapA-like"/>
    <property type="match status" value="1"/>
</dbReference>
<dbReference type="InterPro" id="IPR007838">
    <property type="entry name" value="Cell_div_ZapA-like"/>
</dbReference>
<comment type="caution">
    <text evidence="12">The sequence shown here is derived from an EMBL/GenBank/DDBJ whole genome shotgun (WGS) entry which is preliminary data.</text>
</comment>
<evidence type="ECO:0000256" key="10">
    <source>
        <dbReference type="ARBA" id="ARBA00026068"/>
    </source>
</evidence>
<proteinExistence type="inferred from homology"/>
<evidence type="ECO:0000256" key="5">
    <source>
        <dbReference type="ARBA" id="ARBA00022618"/>
    </source>
</evidence>
<keyword evidence="13" id="KW-1185">Reference proteome</keyword>
<evidence type="ECO:0000256" key="2">
    <source>
        <dbReference type="ARBA" id="ARBA00010074"/>
    </source>
</evidence>
<keyword evidence="4" id="KW-0963">Cytoplasm</keyword>
<dbReference type="RefSeq" id="WP_284297021.1">
    <property type="nucleotide sequence ID" value="NZ_BSSV01000002.1"/>
</dbReference>
<dbReference type="Proteomes" id="UP001157134">
    <property type="component" value="Unassembled WGS sequence"/>
</dbReference>
<accession>A0ABQ6HCL1</accession>
<evidence type="ECO:0000256" key="4">
    <source>
        <dbReference type="ARBA" id="ARBA00022490"/>
    </source>
</evidence>
<evidence type="ECO:0000313" key="12">
    <source>
        <dbReference type="EMBL" id="GLX85174.1"/>
    </source>
</evidence>
<reference evidence="12 13" key="1">
    <citation type="submission" date="2023-03" db="EMBL/GenBank/DDBJ databases">
        <title>Thalassotalea loyana LMG 22536T draft genome sequence.</title>
        <authorList>
            <person name="Sawabe T."/>
        </authorList>
    </citation>
    <scope>NUCLEOTIDE SEQUENCE [LARGE SCALE GENOMIC DNA]</scope>
    <source>
        <strain evidence="12 13">LMG 22536</strain>
    </source>
</reference>
<evidence type="ECO:0000256" key="9">
    <source>
        <dbReference type="ARBA" id="ARBA00024910"/>
    </source>
</evidence>
<keyword evidence="5" id="KW-0132">Cell division</keyword>
<keyword evidence="8" id="KW-0131">Cell cycle</keyword>
<organism evidence="12 13">
    <name type="scientific">Thalassotalea loyana</name>
    <dbReference type="NCBI Taxonomy" id="280483"/>
    <lineage>
        <taxon>Bacteria</taxon>
        <taxon>Pseudomonadati</taxon>
        <taxon>Pseudomonadota</taxon>
        <taxon>Gammaproteobacteria</taxon>
        <taxon>Alteromonadales</taxon>
        <taxon>Colwelliaceae</taxon>
        <taxon>Thalassotalea</taxon>
    </lineage>
</organism>
<comment type="function">
    <text evidence="9">Activator of cell division through the inhibition of FtsZ GTPase activity, therefore promoting FtsZ assembly into bundles of protofilaments necessary for the formation of the division Z ring. It is recruited early at mid-cell but it is not essential for cell division.</text>
</comment>
<evidence type="ECO:0000256" key="7">
    <source>
        <dbReference type="ARBA" id="ARBA00023210"/>
    </source>
</evidence>
<dbReference type="Gene3D" id="3.30.160.880">
    <property type="entry name" value="Cell division protein ZapA protomer, N-terminal domain"/>
    <property type="match status" value="1"/>
</dbReference>
<comment type="subunit">
    <text evidence="10">Homodimer. Interacts with FtsZ.</text>
</comment>